<proteinExistence type="predicted"/>
<dbReference type="AlphaFoldDB" id="A0AA38CV80"/>
<evidence type="ECO:0000313" key="1">
    <source>
        <dbReference type="EMBL" id="GMA32575.1"/>
    </source>
</evidence>
<comment type="caution">
    <text evidence="1">The sequence shown here is derived from an EMBL/GenBank/DDBJ whole genome shotgun (WGS) entry which is preliminary data.</text>
</comment>
<dbReference type="RefSeq" id="WP_284251249.1">
    <property type="nucleotide sequence ID" value="NZ_BSUM01000001.1"/>
</dbReference>
<protein>
    <submittedName>
        <fullName evidence="1">Uncharacterized protein</fullName>
    </submittedName>
</protein>
<reference evidence="1" key="1">
    <citation type="journal article" date="2014" name="Int. J. Syst. Evol. Microbiol.">
        <title>Complete genome sequence of Corynebacterium casei LMG S-19264T (=DSM 44701T), isolated from a smear-ripened cheese.</title>
        <authorList>
            <consortium name="US DOE Joint Genome Institute (JGI-PGF)"/>
            <person name="Walter F."/>
            <person name="Albersmeier A."/>
            <person name="Kalinowski J."/>
            <person name="Ruckert C."/>
        </authorList>
    </citation>
    <scope>NUCLEOTIDE SEQUENCE</scope>
    <source>
        <strain evidence="1">NBRC 112290</strain>
    </source>
</reference>
<gene>
    <name evidence="1" type="ORF">GCM10025875_25670</name>
</gene>
<keyword evidence="2" id="KW-1185">Reference proteome</keyword>
<accession>A0AA38CV80</accession>
<dbReference type="Proteomes" id="UP001157161">
    <property type="component" value="Unassembled WGS sequence"/>
</dbReference>
<dbReference type="EMBL" id="BSUM01000001">
    <property type="protein sequence ID" value="GMA32575.1"/>
    <property type="molecule type" value="Genomic_DNA"/>
</dbReference>
<evidence type="ECO:0000313" key="2">
    <source>
        <dbReference type="Proteomes" id="UP001157161"/>
    </source>
</evidence>
<sequence>MPPPEAQRRWAGLPAAGALTLGQSPDLPRFLALPLLALARVHRNGHAPFAPGELRELLARPDTTTGELLDAHPSSVSRAIREAKTRGLIAPASSARCIVLVDALHTYGTGSNSVPRCGHD</sequence>
<reference evidence="1" key="2">
    <citation type="submission" date="2023-02" db="EMBL/GenBank/DDBJ databases">
        <authorList>
            <person name="Sun Q."/>
            <person name="Mori K."/>
        </authorList>
    </citation>
    <scope>NUCLEOTIDE SEQUENCE</scope>
    <source>
        <strain evidence="1">NBRC 112290</strain>
    </source>
</reference>
<name>A0AA38CV80_9MICO</name>
<organism evidence="1 2">
    <name type="scientific">Litorihabitans aurantiacus</name>
    <dbReference type="NCBI Taxonomy" id="1930061"/>
    <lineage>
        <taxon>Bacteria</taxon>
        <taxon>Bacillati</taxon>
        <taxon>Actinomycetota</taxon>
        <taxon>Actinomycetes</taxon>
        <taxon>Micrococcales</taxon>
        <taxon>Beutenbergiaceae</taxon>
        <taxon>Litorihabitans</taxon>
    </lineage>
</organism>